<protein>
    <submittedName>
        <fullName evidence="1">Putative transcriptional regulator</fullName>
    </submittedName>
</protein>
<dbReference type="RefSeq" id="WP_018323979.1">
    <property type="nucleotide sequence ID" value="NZ_JACHBK010000001.1"/>
</dbReference>
<dbReference type="Proteomes" id="UP000585507">
    <property type="component" value="Unassembled WGS sequence"/>
</dbReference>
<proteinExistence type="predicted"/>
<dbReference type="AlphaFoldDB" id="A0A7W8X6H7"/>
<evidence type="ECO:0000313" key="2">
    <source>
        <dbReference type="Proteomes" id="UP000585507"/>
    </source>
</evidence>
<gene>
    <name evidence="1" type="ORF">GGD55_000337</name>
</gene>
<dbReference type="EMBL" id="JACHBK010000001">
    <property type="protein sequence ID" value="MBB5533676.1"/>
    <property type="molecule type" value="Genomic_DNA"/>
</dbReference>
<evidence type="ECO:0000313" key="1">
    <source>
        <dbReference type="EMBL" id="MBB5533676.1"/>
    </source>
</evidence>
<dbReference type="Pfam" id="PF25212">
    <property type="entry name" value="HVO_A0114"/>
    <property type="match status" value="1"/>
</dbReference>
<accession>A0A7W8X6H7</accession>
<sequence length="122" mass="13562">MREALIQIRSDTEAAFDEAFERASTAMRTGQPSEPVAVFTFSSPAQLFTIITPKRWELIEHLQKIGPSSIRGLARSIERDVKRVHDDITALADWGIVGHSEDGKVCVPYDVIHANFDLRAAA</sequence>
<comment type="caution">
    <text evidence="1">The sequence shown here is derived from an EMBL/GenBank/DDBJ whole genome shotgun (WGS) entry which is preliminary data.</text>
</comment>
<keyword evidence="2" id="KW-1185">Reference proteome</keyword>
<reference evidence="1 2" key="1">
    <citation type="submission" date="2020-08" db="EMBL/GenBank/DDBJ databases">
        <title>Genomic Encyclopedia of Type Strains, Phase IV (KMG-V): Genome sequencing to study the core and pangenomes of soil and plant-associated prokaryotes.</title>
        <authorList>
            <person name="Whitman W."/>
        </authorList>
    </citation>
    <scope>NUCLEOTIDE SEQUENCE [LARGE SCALE GENOMIC DNA]</scope>
    <source>
        <strain evidence="1 2">SEMIA 4084</strain>
    </source>
</reference>
<organism evidence="1 2">
    <name type="scientific">Rhizobium giardinii</name>
    <dbReference type="NCBI Taxonomy" id="56731"/>
    <lineage>
        <taxon>Bacteria</taxon>
        <taxon>Pseudomonadati</taxon>
        <taxon>Pseudomonadota</taxon>
        <taxon>Alphaproteobacteria</taxon>
        <taxon>Hyphomicrobiales</taxon>
        <taxon>Rhizobiaceae</taxon>
        <taxon>Rhizobium/Agrobacterium group</taxon>
        <taxon>Rhizobium</taxon>
    </lineage>
</organism>
<name>A0A7W8X6H7_9HYPH</name>